<name>A0A1D1VWD6_RAMVA</name>
<evidence type="ECO:0000313" key="1">
    <source>
        <dbReference type="EMBL" id="GAV05236.1"/>
    </source>
</evidence>
<dbReference type="EMBL" id="BDGG01000012">
    <property type="protein sequence ID" value="GAV05236.1"/>
    <property type="molecule type" value="Genomic_DNA"/>
</dbReference>
<reference evidence="1 2" key="1">
    <citation type="journal article" date="2016" name="Nat. Commun.">
        <title>Extremotolerant tardigrade genome and improved radiotolerance of human cultured cells by tardigrade-unique protein.</title>
        <authorList>
            <person name="Hashimoto T."/>
            <person name="Horikawa D.D."/>
            <person name="Saito Y."/>
            <person name="Kuwahara H."/>
            <person name="Kozuka-Hata H."/>
            <person name="Shin-I T."/>
            <person name="Minakuchi Y."/>
            <person name="Ohishi K."/>
            <person name="Motoyama A."/>
            <person name="Aizu T."/>
            <person name="Enomoto A."/>
            <person name="Kondo K."/>
            <person name="Tanaka S."/>
            <person name="Hara Y."/>
            <person name="Koshikawa S."/>
            <person name="Sagara H."/>
            <person name="Miura T."/>
            <person name="Yokobori S."/>
            <person name="Miyagawa K."/>
            <person name="Suzuki Y."/>
            <person name="Kubo T."/>
            <person name="Oyama M."/>
            <person name="Kohara Y."/>
            <person name="Fujiyama A."/>
            <person name="Arakawa K."/>
            <person name="Katayama T."/>
            <person name="Toyoda A."/>
            <person name="Kunieda T."/>
        </authorList>
    </citation>
    <scope>NUCLEOTIDE SEQUENCE [LARGE SCALE GENOMIC DNA]</scope>
    <source>
        <strain evidence="1 2">YOKOZUNA-1</strain>
    </source>
</reference>
<dbReference type="Proteomes" id="UP000186922">
    <property type="component" value="Unassembled WGS sequence"/>
</dbReference>
<protein>
    <submittedName>
        <fullName evidence="1">Uncharacterized protein</fullName>
    </submittedName>
</protein>
<organism evidence="1 2">
    <name type="scientific">Ramazzottius varieornatus</name>
    <name type="common">Water bear</name>
    <name type="synonym">Tardigrade</name>
    <dbReference type="NCBI Taxonomy" id="947166"/>
    <lineage>
        <taxon>Eukaryota</taxon>
        <taxon>Metazoa</taxon>
        <taxon>Ecdysozoa</taxon>
        <taxon>Tardigrada</taxon>
        <taxon>Eutardigrada</taxon>
        <taxon>Parachela</taxon>
        <taxon>Hypsibioidea</taxon>
        <taxon>Ramazzottiidae</taxon>
        <taxon>Ramazzottius</taxon>
    </lineage>
</organism>
<evidence type="ECO:0000313" key="2">
    <source>
        <dbReference type="Proteomes" id="UP000186922"/>
    </source>
</evidence>
<proteinExistence type="predicted"/>
<keyword evidence="2" id="KW-1185">Reference proteome</keyword>
<comment type="caution">
    <text evidence="1">The sequence shown here is derived from an EMBL/GenBank/DDBJ whole genome shotgun (WGS) entry which is preliminary data.</text>
</comment>
<sequence>MHQRAGFVSSGTQTNRETSLLITHTDIRRAFPQIPTASRTYLSYSTLNGGIASPK</sequence>
<dbReference type="AlphaFoldDB" id="A0A1D1VWD6"/>
<accession>A0A1D1VWD6</accession>
<gene>
    <name evidence="1" type="primary">RvY_15401-1</name>
    <name evidence="1" type="synonym">RvY_15401.1</name>
    <name evidence="1" type="ORF">RvY_15401</name>
</gene>